<dbReference type="STRING" id="522772.Dacet_0561"/>
<dbReference type="CDD" id="cd02947">
    <property type="entry name" value="TRX_family"/>
    <property type="match status" value="1"/>
</dbReference>
<dbReference type="HOGENOM" id="CLU_082069_0_0_0"/>
<proteinExistence type="predicted"/>
<dbReference type="AlphaFoldDB" id="D4H448"/>
<feature type="chain" id="PRO_5003058341" evidence="2">
    <location>
        <begin position="21"/>
        <end position="244"/>
    </location>
</feature>
<dbReference type="InterPro" id="IPR017937">
    <property type="entry name" value="Thioredoxin_CS"/>
</dbReference>
<accession>D4H448</accession>
<keyword evidence="4" id="KW-1185">Reference proteome</keyword>
<evidence type="ECO:0000256" key="1">
    <source>
        <dbReference type="ARBA" id="ARBA00023284"/>
    </source>
</evidence>
<evidence type="ECO:0000313" key="4">
    <source>
        <dbReference type="Proteomes" id="UP000002012"/>
    </source>
</evidence>
<dbReference type="SUPFAM" id="SSF52833">
    <property type="entry name" value="Thioredoxin-like"/>
    <property type="match status" value="1"/>
</dbReference>
<sequence length="244" mass="28449" precursor="true">MAKKRLLCFLIVLLALNGFCQSDKPFYKDKGHGWYNYEDPKPQSEKQLKDDYRKPVIDWKAVQIMHPDRLNKLIEDVKDYALMFPSHENVKDYLKLQGVAIDRSREYMESFMYVVQTNPELSKENEIPTSKFGQDEKHRIKVEKIEQTLAENRDKFALLYLYAPNCGYCAKQQPVLEYFVKDSGWQVKPVNIQQDQKAALNFNIAQTPSIVLIRRDSPDWLLISSGIIAMSELKERIVRGLGLI</sequence>
<dbReference type="OrthoDB" id="5426733at2"/>
<dbReference type="Pfam" id="PF13728">
    <property type="entry name" value="TraF"/>
    <property type="match status" value="1"/>
</dbReference>
<dbReference type="PROSITE" id="PS00194">
    <property type="entry name" value="THIOREDOXIN_1"/>
    <property type="match status" value="1"/>
</dbReference>
<dbReference type="eggNOG" id="COG0526">
    <property type="taxonomic scope" value="Bacteria"/>
</dbReference>
<gene>
    <name evidence="3" type="ordered locus">Dacet_0561</name>
</gene>
<dbReference type="Gene3D" id="3.40.30.10">
    <property type="entry name" value="Glutaredoxin"/>
    <property type="match status" value="1"/>
</dbReference>
<keyword evidence="1" id="KW-0676">Redox-active center</keyword>
<dbReference type="RefSeq" id="WP_013009903.1">
    <property type="nucleotide sequence ID" value="NC_013943.1"/>
</dbReference>
<organism evidence="3 4">
    <name type="scientific">Denitrovibrio acetiphilus (strain DSM 12809 / NBRC 114555 / N2460)</name>
    <dbReference type="NCBI Taxonomy" id="522772"/>
    <lineage>
        <taxon>Bacteria</taxon>
        <taxon>Pseudomonadati</taxon>
        <taxon>Deferribacterota</taxon>
        <taxon>Deferribacteres</taxon>
        <taxon>Deferribacterales</taxon>
        <taxon>Geovibrionaceae</taxon>
        <taxon>Denitrovibrio</taxon>
    </lineage>
</organism>
<name>D4H448_DENA2</name>
<dbReference type="InterPro" id="IPR036249">
    <property type="entry name" value="Thioredoxin-like_sf"/>
</dbReference>
<evidence type="ECO:0000313" key="3">
    <source>
        <dbReference type="EMBL" id="ADD67359.1"/>
    </source>
</evidence>
<reference evidence="3 4" key="1">
    <citation type="journal article" date="2010" name="Stand. Genomic Sci.">
        <title>Complete genome sequence of Denitrovibrio acetiphilus type strain (N2460).</title>
        <authorList>
            <person name="Kiss H."/>
            <person name="Lang E."/>
            <person name="Lapidus A."/>
            <person name="Copeland A."/>
            <person name="Nolan M."/>
            <person name="Glavina Del Rio T."/>
            <person name="Chen F."/>
            <person name="Lucas S."/>
            <person name="Tice H."/>
            <person name="Cheng J.F."/>
            <person name="Han C."/>
            <person name="Goodwin L."/>
            <person name="Pitluck S."/>
            <person name="Liolios K."/>
            <person name="Pati A."/>
            <person name="Ivanova N."/>
            <person name="Mavromatis K."/>
            <person name="Chen A."/>
            <person name="Palaniappan K."/>
            <person name="Land M."/>
            <person name="Hauser L."/>
            <person name="Chang Y.J."/>
            <person name="Jeffries C.D."/>
            <person name="Detter J.C."/>
            <person name="Brettin T."/>
            <person name="Spring S."/>
            <person name="Rohde M."/>
            <person name="Goker M."/>
            <person name="Woyke T."/>
            <person name="Bristow J."/>
            <person name="Eisen J.A."/>
            <person name="Markowitz V."/>
            <person name="Hugenholtz P."/>
            <person name="Kyrpides N.C."/>
            <person name="Klenk H.P."/>
        </authorList>
    </citation>
    <scope>NUCLEOTIDE SEQUENCE [LARGE SCALE GENOMIC DNA]</scope>
    <source>
        <strain evidence="4">DSM 12809 / NBRC 114555 / N2460</strain>
    </source>
</reference>
<dbReference type="EMBL" id="CP001968">
    <property type="protein sequence ID" value="ADD67359.1"/>
    <property type="molecule type" value="Genomic_DNA"/>
</dbReference>
<dbReference type="InterPro" id="IPR039555">
    <property type="entry name" value="TraF/TrbB"/>
</dbReference>
<evidence type="ECO:0000256" key="2">
    <source>
        <dbReference type="SAM" id="SignalP"/>
    </source>
</evidence>
<dbReference type="Proteomes" id="UP000002012">
    <property type="component" value="Chromosome"/>
</dbReference>
<dbReference type="PaxDb" id="522772-Dacet_0561"/>
<dbReference type="KEGG" id="dap:Dacet_0561"/>
<feature type="signal peptide" evidence="2">
    <location>
        <begin position="1"/>
        <end position="20"/>
    </location>
</feature>
<protein>
    <submittedName>
        <fullName evidence="3">Glutaredoxin 2</fullName>
    </submittedName>
</protein>
<dbReference type="InParanoid" id="D4H448"/>
<keyword evidence="2" id="KW-0732">Signal</keyword>